<dbReference type="InterPro" id="IPR010997">
    <property type="entry name" value="HRDC-like_sf"/>
</dbReference>
<dbReference type="InterPro" id="IPR044876">
    <property type="entry name" value="HRDC_dom_sf"/>
</dbReference>
<accession>A0A1H6SV50</accession>
<dbReference type="EMBL" id="FNYA01000002">
    <property type="protein sequence ID" value="SEI71828.1"/>
    <property type="molecule type" value="Genomic_DNA"/>
</dbReference>
<name>A0A1H6SV50_9FLAO</name>
<dbReference type="InterPro" id="IPR002121">
    <property type="entry name" value="HRDC_dom"/>
</dbReference>
<dbReference type="GO" id="GO:0003676">
    <property type="term" value="F:nucleic acid binding"/>
    <property type="evidence" value="ECO:0007669"/>
    <property type="project" value="InterPro"/>
</dbReference>
<dbReference type="Gene3D" id="1.10.150.80">
    <property type="entry name" value="HRDC domain"/>
    <property type="match status" value="1"/>
</dbReference>
<dbReference type="GO" id="GO:0000166">
    <property type="term" value="F:nucleotide binding"/>
    <property type="evidence" value="ECO:0007669"/>
    <property type="project" value="InterPro"/>
</dbReference>
<reference evidence="3" key="1">
    <citation type="submission" date="2016-10" db="EMBL/GenBank/DDBJ databases">
        <authorList>
            <person name="Varghese N."/>
            <person name="Submissions S."/>
        </authorList>
    </citation>
    <scope>NUCLEOTIDE SEQUENCE [LARGE SCALE GENOMIC DNA]</scope>
    <source>
        <strain evidence="3">DSM 17934</strain>
    </source>
</reference>
<dbReference type="OrthoDB" id="1269055at2"/>
<evidence type="ECO:0000313" key="2">
    <source>
        <dbReference type="EMBL" id="SEI71828.1"/>
    </source>
</evidence>
<gene>
    <name evidence="2" type="ORF">SAMN05660918_1525</name>
</gene>
<dbReference type="Pfam" id="PF00570">
    <property type="entry name" value="HRDC"/>
    <property type="match status" value="1"/>
</dbReference>
<dbReference type="RefSeq" id="WP_091310747.1">
    <property type="nucleotide sequence ID" value="NZ_CBCSJU010000002.1"/>
</dbReference>
<dbReference type="PROSITE" id="PS50967">
    <property type="entry name" value="HRDC"/>
    <property type="match status" value="1"/>
</dbReference>
<protein>
    <submittedName>
        <fullName evidence="2">HRDC domain-containing protein</fullName>
    </submittedName>
</protein>
<sequence>MKVKVFSIGLEADVLEADQNVLNEFLATVTFKKSSTQYVEAENYWSLIVHYEENETSQPARLERKSFEDLSVKDQQVYVYLKQWRTEKAEKLQQKNYMICHNSELIDLAMYKPSNLDELQQIKGFGPQKADKFGDDILAILNAV</sequence>
<evidence type="ECO:0000259" key="1">
    <source>
        <dbReference type="PROSITE" id="PS50967"/>
    </source>
</evidence>
<dbReference type="SUPFAM" id="SSF47819">
    <property type="entry name" value="HRDC-like"/>
    <property type="match status" value="1"/>
</dbReference>
<feature type="domain" description="HRDC" evidence="1">
    <location>
        <begin position="71"/>
        <end position="144"/>
    </location>
</feature>
<proteinExistence type="predicted"/>
<dbReference type="STRING" id="402734.SAMN05660918_1525"/>
<evidence type="ECO:0000313" key="3">
    <source>
        <dbReference type="Proteomes" id="UP000199702"/>
    </source>
</evidence>
<dbReference type="Proteomes" id="UP000199702">
    <property type="component" value="Unassembled WGS sequence"/>
</dbReference>
<organism evidence="2 3">
    <name type="scientific">Flavobacterium terrigena</name>
    <dbReference type="NCBI Taxonomy" id="402734"/>
    <lineage>
        <taxon>Bacteria</taxon>
        <taxon>Pseudomonadati</taxon>
        <taxon>Bacteroidota</taxon>
        <taxon>Flavobacteriia</taxon>
        <taxon>Flavobacteriales</taxon>
        <taxon>Flavobacteriaceae</taxon>
        <taxon>Flavobacterium</taxon>
    </lineage>
</organism>
<dbReference type="AlphaFoldDB" id="A0A1H6SV50"/>
<keyword evidence="3" id="KW-1185">Reference proteome</keyword>